<evidence type="ECO:0008006" key="4">
    <source>
        <dbReference type="Google" id="ProtNLM"/>
    </source>
</evidence>
<dbReference type="Proteomes" id="UP000287857">
    <property type="component" value="Unassembled WGS sequence"/>
</dbReference>
<feature type="transmembrane region" description="Helical" evidence="1">
    <location>
        <begin position="223"/>
        <end position="242"/>
    </location>
</feature>
<dbReference type="OrthoDB" id="1655249at2"/>
<protein>
    <recommendedName>
        <fullName evidence="4">DUF1129 domain-containing protein</fullName>
    </recommendedName>
</protein>
<feature type="transmembrane region" description="Helical" evidence="1">
    <location>
        <begin position="125"/>
        <end position="151"/>
    </location>
</feature>
<feature type="transmembrane region" description="Helical" evidence="1">
    <location>
        <begin position="163"/>
        <end position="183"/>
    </location>
</feature>
<dbReference type="EMBL" id="NGJS01000009">
    <property type="protein sequence ID" value="RST98620.1"/>
    <property type="molecule type" value="Genomic_DNA"/>
</dbReference>
<sequence>MAKKDLEIYLDGSNRVEKQLIGENQQYFNDLRIYMRSSSLLIDDRQLEEQIYQIGCDLLEAQQQGESAADFFGTNPKQTADKLIKQIPMLDFSKQISFILMAIGIFWLFPFVGEFSKSGPVSLNVLAYLLTGCLAVVGIKVVFLAIKYLTYLPSNSWLKKSKVISFLCLWLAFMVFIGCYLLIVYKTPSVVMLPIPYPLDVICLLVLVFSIFSAILIKRKKQFYPVLPVIFAFGISGFLRRIPALSELIPNKWGGYLDLGLVLSGYLIYLIWTMKSAKKES</sequence>
<feature type="transmembrane region" description="Helical" evidence="1">
    <location>
        <begin position="254"/>
        <end position="272"/>
    </location>
</feature>
<dbReference type="SUPFAM" id="SSF158560">
    <property type="entry name" value="BH3980-like"/>
    <property type="match status" value="1"/>
</dbReference>
<name>A0A429ZXP6_9ENTE</name>
<evidence type="ECO:0000313" key="2">
    <source>
        <dbReference type="EMBL" id="RST98620.1"/>
    </source>
</evidence>
<evidence type="ECO:0000313" key="3">
    <source>
        <dbReference type="Proteomes" id="UP000287857"/>
    </source>
</evidence>
<keyword evidence="3" id="KW-1185">Reference proteome</keyword>
<organism evidence="2 3">
    <name type="scientific">Vagococcus vulneris</name>
    <dbReference type="NCBI Taxonomy" id="1977869"/>
    <lineage>
        <taxon>Bacteria</taxon>
        <taxon>Bacillati</taxon>
        <taxon>Bacillota</taxon>
        <taxon>Bacilli</taxon>
        <taxon>Lactobacillales</taxon>
        <taxon>Enterococcaceae</taxon>
        <taxon>Vagococcus</taxon>
    </lineage>
</organism>
<keyword evidence="1" id="KW-0812">Transmembrane</keyword>
<dbReference type="PANTHER" id="PTHR41307">
    <property type="entry name" value="MEMBRANE PROTEIN-RELATED"/>
    <property type="match status" value="1"/>
</dbReference>
<reference evidence="2 3" key="1">
    <citation type="submission" date="2017-05" db="EMBL/GenBank/DDBJ databases">
        <title>Vagococcus spp. assemblies.</title>
        <authorList>
            <person name="Gulvik C.A."/>
        </authorList>
    </citation>
    <scope>NUCLEOTIDE SEQUENCE [LARGE SCALE GENOMIC DNA]</scope>
    <source>
        <strain evidence="2 3">SS1995</strain>
    </source>
</reference>
<gene>
    <name evidence="2" type="ORF">CBF37_07540</name>
</gene>
<feature type="transmembrane region" description="Helical" evidence="1">
    <location>
        <begin position="195"/>
        <end position="216"/>
    </location>
</feature>
<dbReference type="Gene3D" id="1.10.1900.10">
    <property type="entry name" value="c-terminal domain of poly(a) binding protein"/>
    <property type="match status" value="1"/>
</dbReference>
<comment type="caution">
    <text evidence="2">The sequence shown here is derived from an EMBL/GenBank/DDBJ whole genome shotgun (WGS) entry which is preliminary data.</text>
</comment>
<keyword evidence="1" id="KW-0472">Membrane</keyword>
<evidence type="ECO:0000256" key="1">
    <source>
        <dbReference type="SAM" id="Phobius"/>
    </source>
</evidence>
<dbReference type="AlphaFoldDB" id="A0A429ZXP6"/>
<dbReference type="PANTHER" id="PTHR41307:SF1">
    <property type="entry name" value="MEMBRANE PROTEIN"/>
    <property type="match status" value="1"/>
</dbReference>
<feature type="transmembrane region" description="Helical" evidence="1">
    <location>
        <begin position="96"/>
        <end position="113"/>
    </location>
</feature>
<keyword evidence="1" id="KW-1133">Transmembrane helix</keyword>
<proteinExistence type="predicted"/>
<dbReference type="RefSeq" id="WP_125984154.1">
    <property type="nucleotide sequence ID" value="NZ_NGJS01000009.1"/>
</dbReference>
<accession>A0A429ZXP6</accession>